<dbReference type="PANTHER" id="PTHR46796:SF6">
    <property type="entry name" value="ARAC SUBFAMILY"/>
    <property type="match status" value="1"/>
</dbReference>
<keyword evidence="2" id="KW-0238">DNA-binding</keyword>
<dbReference type="InterPro" id="IPR018060">
    <property type="entry name" value="HTH_AraC"/>
</dbReference>
<dbReference type="SMART" id="SM00342">
    <property type="entry name" value="HTH_ARAC"/>
    <property type="match status" value="1"/>
</dbReference>
<dbReference type="PROSITE" id="PS01124">
    <property type="entry name" value="HTH_ARAC_FAMILY_2"/>
    <property type="match status" value="1"/>
</dbReference>
<protein>
    <submittedName>
        <fullName evidence="5">AraC family transcriptional regulator</fullName>
    </submittedName>
</protein>
<dbReference type="GO" id="GO:0003700">
    <property type="term" value="F:DNA-binding transcription factor activity"/>
    <property type="evidence" value="ECO:0007669"/>
    <property type="project" value="InterPro"/>
</dbReference>
<reference evidence="5" key="1">
    <citation type="submission" date="2018-12" db="EMBL/GenBank/DDBJ databases">
        <authorList>
            <person name="Will S."/>
            <person name="Neumann-Schaal M."/>
            <person name="Henke P."/>
        </authorList>
    </citation>
    <scope>NUCLEOTIDE SEQUENCE</scope>
    <source>
        <strain evidence="5">PCC 7102</strain>
    </source>
</reference>
<name>A0A433URZ8_9CYAN</name>
<evidence type="ECO:0000256" key="3">
    <source>
        <dbReference type="ARBA" id="ARBA00023163"/>
    </source>
</evidence>
<keyword evidence="3" id="KW-0804">Transcription</keyword>
<comment type="caution">
    <text evidence="5">The sequence shown here is derived from an EMBL/GenBank/DDBJ whole genome shotgun (WGS) entry which is preliminary data.</text>
</comment>
<evidence type="ECO:0000259" key="4">
    <source>
        <dbReference type="PROSITE" id="PS01124"/>
    </source>
</evidence>
<dbReference type="Proteomes" id="UP000271624">
    <property type="component" value="Unassembled WGS sequence"/>
</dbReference>
<sequence length="327" mass="37299">MLDCVERINPRCLRTTRNLNEFQAICKTVTKPLNIDFSKEKEIGYQRVYSRLPLLTNLALSWDGVYFAYDNQPAHETPEVFAPQLGVAIFTQVPEDIEYEQTLDGRLHHKQVVKGDIVITPENIGTHARWNKTFSTILLGFEPLVFKRTIYEALDPDQVEIAPHFAISDPLVYQIGLALKSALENYTMASRLYAETMTNALAVHILQNYSVKKPVIPDYTEGLPRYKLQVVIDYIHAHLHEDIGLAELAQLVQMSSRYFLKLFKASTGVTPHKFVIRTRIELAKELLRAGKMSIAEVAVTVGFANQSHLNLHFKRLLGITPKHFQQK</sequence>
<dbReference type="PANTHER" id="PTHR46796">
    <property type="entry name" value="HTH-TYPE TRANSCRIPTIONAL ACTIVATOR RHAS-RELATED"/>
    <property type="match status" value="1"/>
</dbReference>
<dbReference type="SUPFAM" id="SSF46689">
    <property type="entry name" value="Homeodomain-like"/>
    <property type="match status" value="2"/>
</dbReference>
<dbReference type="InterPro" id="IPR050204">
    <property type="entry name" value="AraC_XylS_family_regulators"/>
</dbReference>
<dbReference type="Gene3D" id="1.10.10.60">
    <property type="entry name" value="Homeodomain-like"/>
    <property type="match status" value="2"/>
</dbReference>
<evidence type="ECO:0000256" key="1">
    <source>
        <dbReference type="ARBA" id="ARBA00023015"/>
    </source>
</evidence>
<dbReference type="AlphaFoldDB" id="A0A433URZ8"/>
<proteinExistence type="predicted"/>
<dbReference type="PROSITE" id="PS00041">
    <property type="entry name" value="HTH_ARAC_FAMILY_1"/>
    <property type="match status" value="1"/>
</dbReference>
<accession>A0A433URZ8</accession>
<evidence type="ECO:0000313" key="6">
    <source>
        <dbReference type="Proteomes" id="UP000271624"/>
    </source>
</evidence>
<reference evidence="5" key="2">
    <citation type="journal article" date="2019" name="Genome Biol. Evol.">
        <title>Day and night: Metabolic profiles and evolutionary relationships of six axenic non-marine cyanobacteria.</title>
        <authorList>
            <person name="Will S.E."/>
            <person name="Henke P."/>
            <person name="Boedeker C."/>
            <person name="Huang S."/>
            <person name="Brinkmann H."/>
            <person name="Rohde M."/>
            <person name="Jarek M."/>
            <person name="Friedl T."/>
            <person name="Seufert S."/>
            <person name="Schumacher M."/>
            <person name="Overmann J."/>
            <person name="Neumann-Schaal M."/>
            <person name="Petersen J."/>
        </authorList>
    </citation>
    <scope>NUCLEOTIDE SEQUENCE [LARGE SCALE GENOMIC DNA]</scope>
    <source>
        <strain evidence="5">PCC 7102</strain>
    </source>
</reference>
<evidence type="ECO:0000313" key="5">
    <source>
        <dbReference type="EMBL" id="RUS96620.1"/>
    </source>
</evidence>
<dbReference type="Pfam" id="PF12833">
    <property type="entry name" value="HTH_18"/>
    <property type="match status" value="1"/>
</dbReference>
<keyword evidence="1" id="KW-0805">Transcription regulation</keyword>
<dbReference type="InterPro" id="IPR018062">
    <property type="entry name" value="HTH_AraC-typ_CS"/>
</dbReference>
<dbReference type="GO" id="GO:0043565">
    <property type="term" value="F:sequence-specific DNA binding"/>
    <property type="evidence" value="ECO:0007669"/>
    <property type="project" value="InterPro"/>
</dbReference>
<feature type="domain" description="HTH araC/xylS-type" evidence="4">
    <location>
        <begin position="229"/>
        <end position="327"/>
    </location>
</feature>
<organism evidence="5 6">
    <name type="scientific">Dulcicalothrix desertica PCC 7102</name>
    <dbReference type="NCBI Taxonomy" id="232991"/>
    <lineage>
        <taxon>Bacteria</taxon>
        <taxon>Bacillati</taxon>
        <taxon>Cyanobacteriota</taxon>
        <taxon>Cyanophyceae</taxon>
        <taxon>Nostocales</taxon>
        <taxon>Calotrichaceae</taxon>
        <taxon>Dulcicalothrix</taxon>
    </lineage>
</organism>
<dbReference type="EMBL" id="RSCL01000035">
    <property type="protein sequence ID" value="RUS96620.1"/>
    <property type="molecule type" value="Genomic_DNA"/>
</dbReference>
<gene>
    <name evidence="5" type="ORF">DSM106972_086430</name>
</gene>
<keyword evidence="6" id="KW-1185">Reference proteome</keyword>
<dbReference type="InterPro" id="IPR009057">
    <property type="entry name" value="Homeodomain-like_sf"/>
</dbReference>
<evidence type="ECO:0000256" key="2">
    <source>
        <dbReference type="ARBA" id="ARBA00023125"/>
    </source>
</evidence>